<evidence type="ECO:0000313" key="2">
    <source>
        <dbReference type="Proteomes" id="UP000006681"/>
    </source>
</evidence>
<dbReference type="SUPFAM" id="SSF46785">
    <property type="entry name" value="Winged helix' DNA-binding domain"/>
    <property type="match status" value="1"/>
</dbReference>
<evidence type="ECO:0000313" key="1">
    <source>
        <dbReference type="EMBL" id="ADN51680.1"/>
    </source>
</evidence>
<sequence>MANVELNKLVEILNYLLEHGASSTYDIYRNTRLSLATTYRYVKKAAGLGYVEVDDMFVDITIKGILLLAILGNEYAAYRLSRIIGFKDGVIKSFINVIRNYSNIIDVLNSTEIKSIKDILSLLLSLFNNNLINVVKYSINTLLEPLIAYLIINFIPGIKLPNGSKIVISNEGVIAIACSFKDEHCPYGKDSIYRNSNDGFVYRLMCRFDCIKRKYGIDDINININIGVNSHFNSVEIHFLNQARKC</sequence>
<dbReference type="KEGG" id="vdi:Vdis_2312"/>
<proteinExistence type="predicted"/>
<organism evidence="1 2">
    <name type="scientific">Vulcanisaeta distributa (strain DSM 14429 / JCM 11212 / NBRC 100878 / IC-017)</name>
    <dbReference type="NCBI Taxonomy" id="572478"/>
    <lineage>
        <taxon>Archaea</taxon>
        <taxon>Thermoproteota</taxon>
        <taxon>Thermoprotei</taxon>
        <taxon>Thermoproteales</taxon>
        <taxon>Thermoproteaceae</taxon>
        <taxon>Vulcanisaeta</taxon>
    </lineage>
</organism>
<name>E1QQR8_VULDI</name>
<reference evidence="2" key="2">
    <citation type="journal article" date="2010" name="Stand. Genomic Sci.">
        <title>Complete genome sequence of Vulcanisaeta distributa type strain (IC-017T).</title>
        <authorList>
            <person name="Mavromatis K."/>
            <person name="Sikorski J."/>
            <person name="Pabst E."/>
            <person name="Teshima H."/>
            <person name="Lapidus A."/>
            <person name="Lucas S."/>
            <person name="Nolan M."/>
            <person name="Glavina Del Rio T."/>
            <person name="Cheng J."/>
            <person name="Bruce D."/>
            <person name="Goodwin L."/>
            <person name="Pitluck S."/>
            <person name="Liolios K."/>
            <person name="Ivanova N."/>
            <person name="Mikhailova N."/>
            <person name="Pati A."/>
            <person name="Chen A."/>
            <person name="Palaniappan K."/>
            <person name="Land M."/>
            <person name="Hauser L."/>
            <person name="Chang Y."/>
            <person name="Jeffries C."/>
            <person name="Rohde M."/>
            <person name="Spring S."/>
            <person name="Goker M."/>
            <person name="Wirth R."/>
            <person name="Woyke T."/>
            <person name="Bristow J."/>
            <person name="Eisen J."/>
            <person name="Markowitz V."/>
            <person name="Hugenholtz P."/>
            <person name="Klenk H."/>
            <person name="Kyrpides N."/>
        </authorList>
    </citation>
    <scope>NUCLEOTIDE SEQUENCE [LARGE SCALE GENOMIC DNA]</scope>
    <source>
        <strain evidence="2">DSM 14429 / JCM 11212 / NBRC 100878 / IC-017</strain>
    </source>
</reference>
<dbReference type="RefSeq" id="WP_013337405.1">
    <property type="nucleotide sequence ID" value="NC_014537.1"/>
</dbReference>
<evidence type="ECO:0008006" key="3">
    <source>
        <dbReference type="Google" id="ProtNLM"/>
    </source>
</evidence>
<dbReference type="InterPro" id="IPR036390">
    <property type="entry name" value="WH_DNA-bd_sf"/>
</dbReference>
<dbReference type="AlphaFoldDB" id="E1QQR8"/>
<dbReference type="STRING" id="572478.Vdis_2312"/>
<dbReference type="Proteomes" id="UP000006681">
    <property type="component" value="Chromosome"/>
</dbReference>
<dbReference type="eggNOG" id="arCOG00744">
    <property type="taxonomic scope" value="Archaea"/>
</dbReference>
<dbReference type="HOGENOM" id="CLU_1127144_0_0_2"/>
<reference evidence="1 2" key="1">
    <citation type="journal article" date="2010" name="Stand. Genomic Sci.">
        <title>Complete genome sequence of Vulcanisaeta distributa type strain (IC-017).</title>
        <authorList>
            <person name="Mavromatis K."/>
            <person name="Sikorski J."/>
            <person name="Pabst E."/>
            <person name="Teshima H."/>
            <person name="Lapidus A."/>
            <person name="Lucas S."/>
            <person name="Nolan M."/>
            <person name="Glavina Del Rio T."/>
            <person name="Cheng J.F."/>
            <person name="Bruce D."/>
            <person name="Goodwin L."/>
            <person name="Pitluck S."/>
            <person name="Liolios K."/>
            <person name="Ivanova N."/>
            <person name="Mikhailova N."/>
            <person name="Pati A."/>
            <person name="Chen A."/>
            <person name="Palaniappan K."/>
            <person name="Land M."/>
            <person name="Hauser L."/>
            <person name="Chang Y.J."/>
            <person name="Jeffries C.D."/>
            <person name="Rohde M."/>
            <person name="Spring S."/>
            <person name="Goker M."/>
            <person name="Wirth R."/>
            <person name="Woyke T."/>
            <person name="Bristow J."/>
            <person name="Eisen J.A."/>
            <person name="Markowitz V."/>
            <person name="Hugenholtz P."/>
            <person name="Klenk H.P."/>
            <person name="Kyrpides N.C."/>
        </authorList>
    </citation>
    <scope>NUCLEOTIDE SEQUENCE [LARGE SCALE GENOMIC DNA]</scope>
    <source>
        <strain evidence="2">DSM 14429 / JCM 11212 / NBRC 100878 / IC-017</strain>
    </source>
</reference>
<protein>
    <recommendedName>
        <fullName evidence="3">Transcriptional regulator</fullName>
    </recommendedName>
</protein>
<dbReference type="GeneID" id="9753267"/>
<dbReference type="EMBL" id="CP002100">
    <property type="protein sequence ID" value="ADN51680.1"/>
    <property type="molecule type" value="Genomic_DNA"/>
</dbReference>
<gene>
    <name evidence="1" type="ordered locus">Vdis_2312</name>
</gene>
<accession>E1QQR8</accession>
<keyword evidence="2" id="KW-1185">Reference proteome</keyword>